<dbReference type="PANTHER" id="PTHR33928">
    <property type="entry name" value="POLYGALACTURONASE QRT3"/>
    <property type="match status" value="1"/>
</dbReference>
<dbReference type="EMBL" id="DF973960">
    <property type="protein sequence ID" value="GAU43179.1"/>
    <property type="molecule type" value="Genomic_DNA"/>
</dbReference>
<gene>
    <name evidence="1" type="ORF">TSUD_301450</name>
</gene>
<dbReference type="AlphaFoldDB" id="A0A2Z6PE53"/>
<keyword evidence="2" id="KW-1185">Reference proteome</keyword>
<dbReference type="Proteomes" id="UP000242715">
    <property type="component" value="Unassembled WGS sequence"/>
</dbReference>
<accession>A0A2Z6PE53</accession>
<sequence length="134" mass="14612">MDYTSIVTEDPVQLHISSSFFLGDANIVLKSMKGVLDGVTIVDNMFSGSDKGMNLKATVAKKSMQGNGTLWNVDFNNILLFPNFIQNVQYSLSSIGSSFPNHVLRTVSDNRVVIEANEAVYVNVFVAVDQSVSS</sequence>
<dbReference type="OrthoDB" id="1747792at2759"/>
<dbReference type="InterPro" id="IPR039279">
    <property type="entry name" value="QRT3-like"/>
</dbReference>
<reference evidence="2" key="1">
    <citation type="journal article" date="2017" name="Front. Plant Sci.">
        <title>Climate Clever Clovers: New Paradigm to Reduce the Environmental Footprint of Ruminants by Breeding Low Methanogenic Forages Utilizing Haplotype Variation.</title>
        <authorList>
            <person name="Kaur P."/>
            <person name="Appels R."/>
            <person name="Bayer P.E."/>
            <person name="Keeble-Gagnere G."/>
            <person name="Wang J."/>
            <person name="Hirakawa H."/>
            <person name="Shirasawa K."/>
            <person name="Vercoe P."/>
            <person name="Stefanova K."/>
            <person name="Durmic Z."/>
            <person name="Nichols P."/>
            <person name="Revell C."/>
            <person name="Isobe S.N."/>
            <person name="Edwards D."/>
            <person name="Erskine W."/>
        </authorList>
    </citation>
    <scope>NUCLEOTIDE SEQUENCE [LARGE SCALE GENOMIC DNA]</scope>
    <source>
        <strain evidence="2">cv. Daliak</strain>
    </source>
</reference>
<dbReference type="GO" id="GO:0004650">
    <property type="term" value="F:polygalacturonase activity"/>
    <property type="evidence" value="ECO:0007669"/>
    <property type="project" value="InterPro"/>
</dbReference>
<proteinExistence type="predicted"/>
<name>A0A2Z6PE53_TRISU</name>
<organism evidence="1 2">
    <name type="scientific">Trifolium subterraneum</name>
    <name type="common">Subterranean clover</name>
    <dbReference type="NCBI Taxonomy" id="3900"/>
    <lineage>
        <taxon>Eukaryota</taxon>
        <taxon>Viridiplantae</taxon>
        <taxon>Streptophyta</taxon>
        <taxon>Embryophyta</taxon>
        <taxon>Tracheophyta</taxon>
        <taxon>Spermatophyta</taxon>
        <taxon>Magnoliopsida</taxon>
        <taxon>eudicotyledons</taxon>
        <taxon>Gunneridae</taxon>
        <taxon>Pentapetalae</taxon>
        <taxon>rosids</taxon>
        <taxon>fabids</taxon>
        <taxon>Fabales</taxon>
        <taxon>Fabaceae</taxon>
        <taxon>Papilionoideae</taxon>
        <taxon>50 kb inversion clade</taxon>
        <taxon>NPAAA clade</taxon>
        <taxon>Hologalegina</taxon>
        <taxon>IRL clade</taxon>
        <taxon>Trifolieae</taxon>
        <taxon>Trifolium</taxon>
    </lineage>
</organism>
<dbReference type="PANTHER" id="PTHR33928:SF7">
    <property type="entry name" value="POLYGALACTURONASE QRT3"/>
    <property type="match status" value="1"/>
</dbReference>
<evidence type="ECO:0000313" key="2">
    <source>
        <dbReference type="Proteomes" id="UP000242715"/>
    </source>
</evidence>
<protein>
    <submittedName>
        <fullName evidence="1">Uncharacterized protein</fullName>
    </submittedName>
</protein>
<evidence type="ECO:0000313" key="1">
    <source>
        <dbReference type="EMBL" id="GAU43179.1"/>
    </source>
</evidence>